<dbReference type="EMBL" id="JADCNL010000001">
    <property type="protein sequence ID" value="KAG0496413.1"/>
    <property type="molecule type" value="Genomic_DNA"/>
</dbReference>
<dbReference type="EMBL" id="JADCNM010000001">
    <property type="protein sequence ID" value="KAG0500873.1"/>
    <property type="molecule type" value="Genomic_DNA"/>
</dbReference>
<evidence type="ECO:0000313" key="2">
    <source>
        <dbReference type="EMBL" id="KAG0496413.1"/>
    </source>
</evidence>
<evidence type="ECO:0000259" key="1">
    <source>
        <dbReference type="Pfam" id="PF23650"/>
    </source>
</evidence>
<comment type="caution">
    <text evidence="2">The sequence shown here is derived from an EMBL/GenBank/DDBJ whole genome shotgun (WGS) entry which is preliminary data.</text>
</comment>
<dbReference type="PANTHER" id="PTHR36352:SF1">
    <property type="entry name" value="EXPRESSED PROTEIN"/>
    <property type="match status" value="1"/>
</dbReference>
<dbReference type="GO" id="GO:0009570">
    <property type="term" value="C:chloroplast stroma"/>
    <property type="evidence" value="ECO:0007669"/>
    <property type="project" value="TreeGrafter"/>
</dbReference>
<sequence length="187" mass="20373">MAVAGRNHFQLPYNQRRPCLSPSPCTRYACLHSSTTFPCAVTGAKKHRPALGPVPRAASADRALNDEDGISLGTMKLPLDIDIPRFENLLFQWANSLCQGANLPLPVPLKVDKIQGGVRLGFIKLEDGKTEVCVHIDCLVFPATERSGPVFRAVRNGPLKGKAPPGEQRIMRSLLQALQISVDVARL</sequence>
<feature type="domain" description="DUF7148" evidence="1">
    <location>
        <begin position="66"/>
        <end position="186"/>
    </location>
</feature>
<name>A0A835S2R2_VANPL</name>
<dbReference type="Proteomes" id="UP000639772">
    <property type="component" value="Chromosome 1"/>
</dbReference>
<organism evidence="2 4">
    <name type="scientific">Vanilla planifolia</name>
    <name type="common">Vanilla</name>
    <dbReference type="NCBI Taxonomy" id="51239"/>
    <lineage>
        <taxon>Eukaryota</taxon>
        <taxon>Viridiplantae</taxon>
        <taxon>Streptophyta</taxon>
        <taxon>Embryophyta</taxon>
        <taxon>Tracheophyta</taxon>
        <taxon>Spermatophyta</taxon>
        <taxon>Magnoliopsida</taxon>
        <taxon>Liliopsida</taxon>
        <taxon>Asparagales</taxon>
        <taxon>Orchidaceae</taxon>
        <taxon>Vanilloideae</taxon>
        <taxon>Vanilleae</taxon>
        <taxon>Vanilla</taxon>
    </lineage>
</organism>
<dbReference type="OrthoDB" id="1930092at2759"/>
<accession>A0A835S2R2</accession>
<keyword evidence="4" id="KW-1185">Reference proteome</keyword>
<dbReference type="PANTHER" id="PTHR36352">
    <property type="entry name" value="EXPRESSED PROTEIN"/>
    <property type="match status" value="1"/>
</dbReference>
<evidence type="ECO:0000313" key="4">
    <source>
        <dbReference type="Proteomes" id="UP000636800"/>
    </source>
</evidence>
<dbReference type="Pfam" id="PF23650">
    <property type="entry name" value="DUF7148"/>
    <property type="match status" value="1"/>
</dbReference>
<protein>
    <recommendedName>
        <fullName evidence="1">DUF7148 domain-containing protein</fullName>
    </recommendedName>
</protein>
<dbReference type="Proteomes" id="UP000636800">
    <property type="component" value="Chromosome 1"/>
</dbReference>
<proteinExistence type="predicted"/>
<dbReference type="AlphaFoldDB" id="A0A835S2R2"/>
<reference evidence="4 5" key="1">
    <citation type="journal article" date="2020" name="Nat. Food">
        <title>A phased Vanilla planifolia genome enables genetic improvement of flavour and production.</title>
        <authorList>
            <person name="Hasing T."/>
            <person name="Tang H."/>
            <person name="Brym M."/>
            <person name="Khazi F."/>
            <person name="Huang T."/>
            <person name="Chambers A.H."/>
        </authorList>
    </citation>
    <scope>NUCLEOTIDE SEQUENCE [LARGE SCALE GENOMIC DNA]</scope>
    <source>
        <tissue evidence="2">Leaf</tissue>
    </source>
</reference>
<dbReference type="InterPro" id="IPR055572">
    <property type="entry name" value="DUF7148"/>
</dbReference>
<dbReference type="GO" id="GO:0009535">
    <property type="term" value="C:chloroplast thylakoid membrane"/>
    <property type="evidence" value="ECO:0007669"/>
    <property type="project" value="TreeGrafter"/>
</dbReference>
<evidence type="ECO:0000313" key="3">
    <source>
        <dbReference type="EMBL" id="KAG0500873.1"/>
    </source>
</evidence>
<evidence type="ECO:0000313" key="5">
    <source>
        <dbReference type="Proteomes" id="UP000639772"/>
    </source>
</evidence>
<gene>
    <name evidence="3" type="ORF">HPP92_000945</name>
    <name evidence="2" type="ORF">HPP92_001104</name>
</gene>